<dbReference type="PANTHER" id="PTHR37482">
    <property type="entry name" value="OUTER MEMBRANE PROTEIN ASSEMBLY FACTOR BAME"/>
    <property type="match status" value="1"/>
</dbReference>
<comment type="caution">
    <text evidence="5">The sequence shown here is derived from an EMBL/GenBank/DDBJ whole genome shotgun (WGS) entry which is preliminary data.</text>
</comment>
<reference evidence="5 6" key="1">
    <citation type="submission" date="2018-07" db="EMBL/GenBank/DDBJ databases">
        <title>Genomic Encyclopedia of Type Strains, Phase III (KMG-III): the genomes of soil and plant-associated and newly described type strains.</title>
        <authorList>
            <person name="Whitman W."/>
        </authorList>
    </citation>
    <scope>NUCLEOTIDE SEQUENCE [LARGE SCALE GENOMIC DNA]</scope>
    <source>
        <strain evidence="5 6">CECT 8488</strain>
    </source>
</reference>
<proteinExistence type="predicted"/>
<dbReference type="AlphaFoldDB" id="A0A3D9HVB2"/>
<evidence type="ECO:0000256" key="1">
    <source>
        <dbReference type="ARBA" id="ARBA00022729"/>
    </source>
</evidence>
<dbReference type="GO" id="GO:0030674">
    <property type="term" value="F:protein-macromolecule adaptor activity"/>
    <property type="evidence" value="ECO:0007669"/>
    <property type="project" value="TreeGrafter"/>
</dbReference>
<organism evidence="5 6">
    <name type="scientific">Aestuariispira insulae</name>
    <dbReference type="NCBI Taxonomy" id="1461337"/>
    <lineage>
        <taxon>Bacteria</taxon>
        <taxon>Pseudomonadati</taxon>
        <taxon>Pseudomonadota</taxon>
        <taxon>Alphaproteobacteria</taxon>
        <taxon>Rhodospirillales</taxon>
        <taxon>Kiloniellaceae</taxon>
        <taxon>Aestuariispira</taxon>
    </lineage>
</organism>
<dbReference type="Gene3D" id="3.30.1450.10">
    <property type="match status" value="1"/>
</dbReference>
<keyword evidence="3" id="KW-0998">Cell outer membrane</keyword>
<name>A0A3D9HVB2_9PROT</name>
<evidence type="ECO:0000313" key="6">
    <source>
        <dbReference type="Proteomes" id="UP000256845"/>
    </source>
</evidence>
<evidence type="ECO:0000259" key="4">
    <source>
        <dbReference type="Pfam" id="PF04355"/>
    </source>
</evidence>
<dbReference type="PANTHER" id="PTHR37482:SF1">
    <property type="entry name" value="OUTER MEMBRANE PROTEIN ASSEMBLY FACTOR BAME"/>
    <property type="match status" value="1"/>
</dbReference>
<feature type="domain" description="Outer membrane protein assembly factor BamE" evidence="4">
    <location>
        <begin position="50"/>
        <end position="124"/>
    </location>
</feature>
<protein>
    <submittedName>
        <fullName evidence="5">Beta-barrel assembly machine subunit BamE</fullName>
    </submittedName>
</protein>
<gene>
    <name evidence="5" type="ORF">DFP90_101157</name>
</gene>
<dbReference type="Pfam" id="PF04355">
    <property type="entry name" value="BamE"/>
    <property type="match status" value="1"/>
</dbReference>
<keyword evidence="2" id="KW-0472">Membrane</keyword>
<dbReference type="EMBL" id="QRDW01000001">
    <property type="protein sequence ID" value="RED53369.1"/>
    <property type="molecule type" value="Genomic_DNA"/>
</dbReference>
<dbReference type="InterPro" id="IPR026592">
    <property type="entry name" value="BamE"/>
</dbReference>
<dbReference type="GO" id="GO:1990063">
    <property type="term" value="C:Bam protein complex"/>
    <property type="evidence" value="ECO:0007669"/>
    <property type="project" value="TreeGrafter"/>
</dbReference>
<evidence type="ECO:0000256" key="3">
    <source>
        <dbReference type="ARBA" id="ARBA00023237"/>
    </source>
</evidence>
<evidence type="ECO:0000313" key="5">
    <source>
        <dbReference type="EMBL" id="RED53369.1"/>
    </source>
</evidence>
<dbReference type="GO" id="GO:0051205">
    <property type="term" value="P:protein insertion into membrane"/>
    <property type="evidence" value="ECO:0007669"/>
    <property type="project" value="TreeGrafter"/>
</dbReference>
<accession>A0A3D9HVB2</accession>
<evidence type="ECO:0000256" key="2">
    <source>
        <dbReference type="ARBA" id="ARBA00023136"/>
    </source>
</evidence>
<dbReference type="Proteomes" id="UP000256845">
    <property type="component" value="Unassembled WGS sequence"/>
</dbReference>
<dbReference type="InterPro" id="IPR007450">
    <property type="entry name" value="BamE_dom"/>
</dbReference>
<dbReference type="InterPro" id="IPR037873">
    <property type="entry name" value="BamE-like"/>
</dbReference>
<keyword evidence="6" id="KW-1185">Reference proteome</keyword>
<dbReference type="GO" id="GO:0043165">
    <property type="term" value="P:Gram-negative-bacterium-type cell outer membrane assembly"/>
    <property type="evidence" value="ECO:0007669"/>
    <property type="project" value="TreeGrafter"/>
</dbReference>
<keyword evidence="1" id="KW-0732">Signal</keyword>
<sequence length="164" mass="18857">MLCFLKSKLVRFMAMKTILGKFSKTTRFGLSAIAITMMTSACSPKVEQRGNMPTPFQMEQVAVGSSTKSDIQQILGSPSTVGTFDAQIWYYMSRRTEQWAFFEPEVLEQQVLVLYFDDRSVLQNMQRYTEEDLRRIALQERETPTAGHSLTVLEQMLGNFGRFR</sequence>